<keyword evidence="3" id="KW-1185">Reference proteome</keyword>
<protein>
    <submittedName>
        <fullName evidence="2">LUD domain-containing protein</fullName>
    </submittedName>
</protein>
<evidence type="ECO:0000259" key="1">
    <source>
        <dbReference type="Pfam" id="PF02589"/>
    </source>
</evidence>
<dbReference type="InterPro" id="IPR024185">
    <property type="entry name" value="FTHF_cligase-like_sf"/>
</dbReference>
<proteinExistence type="predicted"/>
<dbReference type="Gene3D" id="3.40.50.10420">
    <property type="entry name" value="NagB/RpiA/CoA transferase-like"/>
    <property type="match status" value="1"/>
</dbReference>
<reference evidence="2 3" key="1">
    <citation type="submission" date="2024-06" db="EMBL/GenBank/DDBJ databases">
        <title>The Natural Products Discovery Center: Release of the First 8490 Sequenced Strains for Exploring Actinobacteria Biosynthetic Diversity.</title>
        <authorList>
            <person name="Kalkreuter E."/>
            <person name="Kautsar S.A."/>
            <person name="Yang D."/>
            <person name="Bader C.D."/>
            <person name="Teijaro C.N."/>
            <person name="Fluegel L."/>
            <person name="Davis C.M."/>
            <person name="Simpson J.R."/>
            <person name="Lauterbach L."/>
            <person name="Steele A.D."/>
            <person name="Gui C."/>
            <person name="Meng S."/>
            <person name="Li G."/>
            <person name="Viehrig K."/>
            <person name="Ye F."/>
            <person name="Su P."/>
            <person name="Kiefer A.F."/>
            <person name="Nichols A."/>
            <person name="Cepeda A.J."/>
            <person name="Yan W."/>
            <person name="Fan B."/>
            <person name="Jiang Y."/>
            <person name="Adhikari A."/>
            <person name="Zheng C.-J."/>
            <person name="Schuster L."/>
            <person name="Cowan T.M."/>
            <person name="Smanski M.J."/>
            <person name="Chevrette M.G."/>
            <person name="De Carvalho L.P.S."/>
            <person name="Shen B."/>
        </authorList>
    </citation>
    <scope>NUCLEOTIDE SEQUENCE [LARGE SCALE GENOMIC DNA]</scope>
    <source>
        <strain evidence="2 3">NPDC019434</strain>
    </source>
</reference>
<evidence type="ECO:0000313" key="2">
    <source>
        <dbReference type="EMBL" id="MEU2121656.1"/>
    </source>
</evidence>
<organism evidence="2 3">
    <name type="scientific">Nocardia niwae</name>
    <dbReference type="NCBI Taxonomy" id="626084"/>
    <lineage>
        <taxon>Bacteria</taxon>
        <taxon>Bacillati</taxon>
        <taxon>Actinomycetota</taxon>
        <taxon>Actinomycetes</taxon>
        <taxon>Mycobacteriales</taxon>
        <taxon>Nocardiaceae</taxon>
        <taxon>Nocardia</taxon>
    </lineage>
</organism>
<name>A0ABV2X6X4_9NOCA</name>
<dbReference type="Pfam" id="PF02589">
    <property type="entry name" value="LUD_dom"/>
    <property type="match status" value="1"/>
</dbReference>
<dbReference type="EMBL" id="JBEYBR010000013">
    <property type="protein sequence ID" value="MEU2121656.1"/>
    <property type="molecule type" value="Genomic_DNA"/>
</dbReference>
<dbReference type="PANTHER" id="PTHR43682">
    <property type="entry name" value="LACTATE UTILIZATION PROTEIN C"/>
    <property type="match status" value="1"/>
</dbReference>
<evidence type="ECO:0000313" key="3">
    <source>
        <dbReference type="Proteomes" id="UP001550535"/>
    </source>
</evidence>
<dbReference type="Proteomes" id="UP001550535">
    <property type="component" value="Unassembled WGS sequence"/>
</dbReference>
<dbReference type="RefSeq" id="WP_357808585.1">
    <property type="nucleotide sequence ID" value="NZ_JBEYBM010000022.1"/>
</dbReference>
<sequence>MVAEPMTSREHILRRIRTATGDGSNAAIERHYCRGSVDTGALHTLFAERLSDYGAEVLTATADSTPDLLRELIDGGPCLVPAGFPAAWTPPEAVLDDPPLPTTALDRVPTVLTLCAAACAQTGTIAMDGGPGQGRRALTLVPDHHICVVRNEDLVGGVPELLERLSPGRPVTLISGPSATSDIELRRVSGVHGPRSLTVVLLTTLALRTN</sequence>
<dbReference type="InterPro" id="IPR003741">
    <property type="entry name" value="LUD_dom"/>
</dbReference>
<dbReference type="PANTHER" id="PTHR43682:SF1">
    <property type="entry name" value="LACTATE UTILIZATION PROTEIN C"/>
    <property type="match status" value="1"/>
</dbReference>
<dbReference type="SUPFAM" id="SSF100950">
    <property type="entry name" value="NagB/RpiA/CoA transferase-like"/>
    <property type="match status" value="1"/>
</dbReference>
<feature type="domain" description="LUD" evidence="1">
    <location>
        <begin position="109"/>
        <end position="202"/>
    </location>
</feature>
<dbReference type="InterPro" id="IPR037171">
    <property type="entry name" value="NagB/RpiA_transferase-like"/>
</dbReference>
<accession>A0ABV2X6X4</accession>
<comment type="caution">
    <text evidence="2">The sequence shown here is derived from an EMBL/GenBank/DDBJ whole genome shotgun (WGS) entry which is preliminary data.</text>
</comment>
<gene>
    <name evidence="2" type="ORF">ABZ507_07430</name>
</gene>